<comment type="caution">
    <text evidence="1">The sequence shown here is derived from an EMBL/GenBank/DDBJ whole genome shotgun (WGS) entry which is preliminary data.</text>
</comment>
<dbReference type="Proteomes" id="UP000024635">
    <property type="component" value="Unassembled WGS sequence"/>
</dbReference>
<dbReference type="AlphaFoldDB" id="A0A016WNK6"/>
<proteinExistence type="predicted"/>
<reference evidence="2" key="1">
    <citation type="journal article" date="2015" name="Nat. Genet.">
        <title>The genome and transcriptome of the zoonotic hookworm Ancylostoma ceylanicum identify infection-specific gene families.</title>
        <authorList>
            <person name="Schwarz E.M."/>
            <person name="Hu Y."/>
            <person name="Antoshechkin I."/>
            <person name="Miller M.M."/>
            <person name="Sternberg P.W."/>
            <person name="Aroian R.V."/>
        </authorList>
    </citation>
    <scope>NUCLEOTIDE SEQUENCE</scope>
    <source>
        <strain evidence="2">HY135</strain>
    </source>
</reference>
<dbReference type="EMBL" id="JARK01000176">
    <property type="protein sequence ID" value="EYC41245.1"/>
    <property type="molecule type" value="Genomic_DNA"/>
</dbReference>
<keyword evidence="2" id="KW-1185">Reference proteome</keyword>
<name>A0A016WNK6_9BILA</name>
<protein>
    <submittedName>
        <fullName evidence="1">Uncharacterized protein</fullName>
    </submittedName>
</protein>
<gene>
    <name evidence="1" type="primary">Acey_s0576.g219</name>
    <name evidence="1" type="ORF">Y032_0576g219</name>
</gene>
<evidence type="ECO:0000313" key="1">
    <source>
        <dbReference type="EMBL" id="EYC41245.1"/>
    </source>
</evidence>
<sequence>MSKWLAKMPVPENMVMIYAFTARTHTHARKASVEVDHASSEVVKDNVVGEADTKKHQQVNVTFDTEKEMFQ</sequence>
<organism evidence="1 2">
    <name type="scientific">Ancylostoma ceylanicum</name>
    <dbReference type="NCBI Taxonomy" id="53326"/>
    <lineage>
        <taxon>Eukaryota</taxon>
        <taxon>Metazoa</taxon>
        <taxon>Ecdysozoa</taxon>
        <taxon>Nematoda</taxon>
        <taxon>Chromadorea</taxon>
        <taxon>Rhabditida</taxon>
        <taxon>Rhabditina</taxon>
        <taxon>Rhabditomorpha</taxon>
        <taxon>Strongyloidea</taxon>
        <taxon>Ancylostomatidae</taxon>
        <taxon>Ancylostomatinae</taxon>
        <taxon>Ancylostoma</taxon>
    </lineage>
</organism>
<evidence type="ECO:0000313" key="2">
    <source>
        <dbReference type="Proteomes" id="UP000024635"/>
    </source>
</evidence>
<accession>A0A016WNK6</accession>